<protein>
    <recommendedName>
        <fullName evidence="2">PIN domain-containing protein</fullName>
    </recommendedName>
</protein>
<comment type="caution">
    <text evidence="1">The sequence shown here is derived from an EMBL/GenBank/DDBJ whole genome shotgun (WGS) entry which is preliminary data.</text>
</comment>
<organism evidence="1">
    <name type="scientific">marine sediment metagenome</name>
    <dbReference type="NCBI Taxonomy" id="412755"/>
    <lineage>
        <taxon>unclassified sequences</taxon>
        <taxon>metagenomes</taxon>
        <taxon>ecological metagenomes</taxon>
    </lineage>
</organism>
<reference evidence="1" key="1">
    <citation type="journal article" date="2014" name="Front. Microbiol.">
        <title>High frequency of phylogenetically diverse reductive dehalogenase-homologous genes in deep subseafloor sedimentary metagenomes.</title>
        <authorList>
            <person name="Kawai M."/>
            <person name="Futagami T."/>
            <person name="Toyoda A."/>
            <person name="Takaki Y."/>
            <person name="Nishi S."/>
            <person name="Hori S."/>
            <person name="Arai W."/>
            <person name="Tsubouchi T."/>
            <person name="Morono Y."/>
            <person name="Uchiyama I."/>
            <person name="Ito T."/>
            <person name="Fujiyama A."/>
            <person name="Inagaki F."/>
            <person name="Takami H."/>
        </authorList>
    </citation>
    <scope>NUCLEOTIDE SEQUENCE</scope>
    <source>
        <strain evidence="1">Expedition CK06-06</strain>
    </source>
</reference>
<evidence type="ECO:0000313" key="1">
    <source>
        <dbReference type="EMBL" id="GAH01592.1"/>
    </source>
</evidence>
<feature type="non-terminal residue" evidence="1">
    <location>
        <position position="248"/>
    </location>
</feature>
<gene>
    <name evidence="1" type="ORF">S01H4_47730</name>
</gene>
<evidence type="ECO:0008006" key="2">
    <source>
        <dbReference type="Google" id="ProtNLM"/>
    </source>
</evidence>
<accession>X1C2S8</accession>
<dbReference type="AlphaFoldDB" id="X1C2S8"/>
<name>X1C2S8_9ZZZZ</name>
<sequence>MKFLIDTNIFIPLEPTSPSEIEATTIATTELARLVSEVGHQMYVHPLAALDIERDTNDERREARGILFRKYPQLPDPPNISPQLEKTLGHANSGTNDWVDNHLIAALKADVADFLITQDHKIHKKASRLDLKNRVATVAEATSIVKDLFDISPPPPPAVKSAKVHSLDDTDPIFDSFRSDYPGFNEWLRKCKREHRQAWTIKGDLDHIAAVCIIKGKRSSKFGLGRSTLKICSFKVSERYNGLRSVNS</sequence>
<dbReference type="EMBL" id="BART01026828">
    <property type="protein sequence ID" value="GAH01592.1"/>
    <property type="molecule type" value="Genomic_DNA"/>
</dbReference>
<proteinExistence type="predicted"/>